<accession>A0A084WR29</accession>
<feature type="compositionally biased region" description="Polar residues" evidence="1">
    <location>
        <begin position="37"/>
        <end position="55"/>
    </location>
</feature>
<reference evidence="2 4" key="1">
    <citation type="journal article" date="2014" name="BMC Genomics">
        <title>Genome sequence of Anopheles sinensis provides insight into genetics basis of mosquito competence for malaria parasites.</title>
        <authorList>
            <person name="Zhou D."/>
            <person name="Zhang D."/>
            <person name="Ding G."/>
            <person name="Shi L."/>
            <person name="Hou Q."/>
            <person name="Ye Y."/>
            <person name="Xu Y."/>
            <person name="Zhou H."/>
            <person name="Xiong C."/>
            <person name="Li S."/>
            <person name="Yu J."/>
            <person name="Hong S."/>
            <person name="Yu X."/>
            <person name="Zou P."/>
            <person name="Chen C."/>
            <person name="Chang X."/>
            <person name="Wang W."/>
            <person name="Lv Y."/>
            <person name="Sun Y."/>
            <person name="Ma L."/>
            <person name="Shen B."/>
            <person name="Zhu C."/>
        </authorList>
    </citation>
    <scope>NUCLEOTIDE SEQUENCE [LARGE SCALE GENOMIC DNA]</scope>
</reference>
<gene>
    <name evidence="2" type="ORF">ZHAS_00020928</name>
</gene>
<feature type="region of interest" description="Disordered" evidence="1">
    <location>
        <begin position="257"/>
        <end position="282"/>
    </location>
</feature>
<protein>
    <submittedName>
        <fullName evidence="2">AGAP003710-PA-like protein</fullName>
    </submittedName>
</protein>
<feature type="region of interest" description="Disordered" evidence="1">
    <location>
        <begin position="136"/>
        <end position="155"/>
    </location>
</feature>
<feature type="compositionally biased region" description="Basic and acidic residues" evidence="1">
    <location>
        <begin position="145"/>
        <end position="155"/>
    </location>
</feature>
<dbReference type="Proteomes" id="UP000030765">
    <property type="component" value="Unassembled WGS sequence"/>
</dbReference>
<feature type="region of interest" description="Disordered" evidence="1">
    <location>
        <begin position="1"/>
        <end position="61"/>
    </location>
</feature>
<dbReference type="EMBL" id="KE525402">
    <property type="protein sequence ID" value="KFB52673.1"/>
    <property type="molecule type" value="Genomic_DNA"/>
</dbReference>
<sequence>MSGSCDKDATRSKFDERRRAYGQRTVSDDDGDESDTLTEFSRESLTSSQGRSSIGSIPWAEDAIKQNQTEWERIDRMFYGEEELPSDPKLREEILEWTSVFPFLRLTGKSLSIEESEHVKGNDPFHEEILMVDPPLISRTRSSRSGKDGSSKHTTKDIDCALTCCELDKCLYISSGSTIRQNNQPNVVKPGRRSGTDLAPEYLDRNEKPYIKVKPLNSLMVPQVPIVPIGSYGLLISNHCVGTGSYLSSSRNCSAQSVSHSSHGGVDGHTYGGRSRNGNLQRKLAPLPHRPQQQQPQQPHKPSKTIETTILSASASATHNRVPPLAKNYKFLVQNSRVAPTLLAEIEQRHHTKLNVVKSATTRYMASSPTKHIFALPSLAGIDGLTHHVRAPGGSVLQRSPNKKRTFRSEVIGRSISAAVTQKGNPI</sequence>
<dbReference type="EnsemblMetazoa" id="ASIC020928-RA">
    <property type="protein sequence ID" value="ASIC020928-PA"/>
    <property type="gene ID" value="ASIC020928"/>
</dbReference>
<keyword evidence="4" id="KW-1185">Reference proteome</keyword>
<dbReference type="EMBL" id="ATLV01025908">
    <property type="status" value="NOT_ANNOTATED_CDS"/>
    <property type="molecule type" value="Genomic_DNA"/>
</dbReference>
<dbReference type="PANTHER" id="PTHR31997:SF1">
    <property type="entry name" value="AGAP003710-PA"/>
    <property type="match status" value="1"/>
</dbReference>
<dbReference type="VEuPathDB" id="VectorBase:ASIS007471"/>
<evidence type="ECO:0000313" key="3">
    <source>
        <dbReference type="EnsemblMetazoa" id="ASIC020928-PA"/>
    </source>
</evidence>
<evidence type="ECO:0000313" key="4">
    <source>
        <dbReference type="Proteomes" id="UP000030765"/>
    </source>
</evidence>
<dbReference type="AlphaFoldDB" id="A0A084WR29"/>
<reference evidence="3" key="2">
    <citation type="submission" date="2020-05" db="UniProtKB">
        <authorList>
            <consortium name="EnsemblMetazoa"/>
        </authorList>
    </citation>
    <scope>IDENTIFICATION</scope>
</reference>
<dbReference type="VEuPathDB" id="VectorBase:ASIC020928"/>
<dbReference type="OMA" id="RFNNSIM"/>
<name>A0A084WR29_ANOSI</name>
<dbReference type="InterPro" id="IPR039630">
    <property type="entry name" value="FAM149"/>
</dbReference>
<dbReference type="OrthoDB" id="2134133at2759"/>
<evidence type="ECO:0000313" key="2">
    <source>
        <dbReference type="EMBL" id="KFB52673.1"/>
    </source>
</evidence>
<feature type="compositionally biased region" description="Basic and acidic residues" evidence="1">
    <location>
        <begin position="1"/>
        <end position="19"/>
    </location>
</feature>
<dbReference type="PANTHER" id="PTHR31997">
    <property type="entry name" value="AGAP003710-PA"/>
    <property type="match status" value="1"/>
</dbReference>
<evidence type="ECO:0000256" key="1">
    <source>
        <dbReference type="SAM" id="MobiDB-lite"/>
    </source>
</evidence>
<organism evidence="2">
    <name type="scientific">Anopheles sinensis</name>
    <name type="common">Mosquito</name>
    <dbReference type="NCBI Taxonomy" id="74873"/>
    <lineage>
        <taxon>Eukaryota</taxon>
        <taxon>Metazoa</taxon>
        <taxon>Ecdysozoa</taxon>
        <taxon>Arthropoda</taxon>
        <taxon>Hexapoda</taxon>
        <taxon>Insecta</taxon>
        <taxon>Pterygota</taxon>
        <taxon>Neoptera</taxon>
        <taxon>Endopterygota</taxon>
        <taxon>Diptera</taxon>
        <taxon>Nematocera</taxon>
        <taxon>Culicoidea</taxon>
        <taxon>Culicidae</taxon>
        <taxon>Anophelinae</taxon>
        <taxon>Anopheles</taxon>
    </lineage>
</organism>
<proteinExistence type="predicted"/>